<dbReference type="PANTHER" id="PTHR35830:SF1">
    <property type="entry name" value="OS05G0299200 PROTEIN"/>
    <property type="match status" value="1"/>
</dbReference>
<reference evidence="3" key="1">
    <citation type="submission" date="2021-01" db="EMBL/GenBank/DDBJ databases">
        <authorList>
            <person name="Eckstrom K.M.E."/>
        </authorList>
    </citation>
    <scope>NUCLEOTIDE SEQUENCE</scope>
    <source>
        <strain evidence="3">UVCC 0001</strain>
    </source>
</reference>
<gene>
    <name evidence="3" type="ORF">QBZ16_003292</name>
</gene>
<comment type="caution">
    <text evidence="3">The sequence shown here is derived from an EMBL/GenBank/DDBJ whole genome shotgun (WGS) entry which is preliminary data.</text>
</comment>
<organism evidence="3 4">
    <name type="scientific">Prototheca wickerhamii</name>
    <dbReference type="NCBI Taxonomy" id="3111"/>
    <lineage>
        <taxon>Eukaryota</taxon>
        <taxon>Viridiplantae</taxon>
        <taxon>Chlorophyta</taxon>
        <taxon>core chlorophytes</taxon>
        <taxon>Trebouxiophyceae</taxon>
        <taxon>Chlorellales</taxon>
        <taxon>Chlorellaceae</taxon>
        <taxon>Prototheca</taxon>
    </lineage>
</organism>
<dbReference type="EMBL" id="JASFZW010000004">
    <property type="protein sequence ID" value="KAK2078452.1"/>
    <property type="molecule type" value="Genomic_DNA"/>
</dbReference>
<dbReference type="AlphaFoldDB" id="A0AAD9MII0"/>
<evidence type="ECO:0000313" key="4">
    <source>
        <dbReference type="Proteomes" id="UP001255856"/>
    </source>
</evidence>
<keyword evidence="2" id="KW-0472">Membrane</keyword>
<protein>
    <submittedName>
        <fullName evidence="3">Uncharacterized protein</fullName>
    </submittedName>
</protein>
<dbReference type="Proteomes" id="UP001255856">
    <property type="component" value="Unassembled WGS sequence"/>
</dbReference>
<keyword evidence="4" id="KW-1185">Reference proteome</keyword>
<accession>A0AAD9MII0</accession>
<sequence>MVAAPSREFPAEAYAAGADLSWLGWWVLVLAGSVAVYSVATRSLNWRRQGAKSKGGRWVRDRSLGGKMVFIPDRPIAPTRPLWDLDEGPSERRPAPSSRRLDAAHAEDDDDEAGPLPEWWLAAERAASPGVGPAALEPLERRARALVRDMENGKVVGAQDYSLARLAELASLAPAAFVHALATALGESPARATELARAELAAAARRLIVAAEAASRQAPAPEQDQATVEEARALARLARDFSLPPRSEEAEAVAASVARTVGLAVRRRLFLQSAAFAKSLPAAHALAELLGFEPELVLPQLVTLMDDGRDG</sequence>
<evidence type="ECO:0000256" key="2">
    <source>
        <dbReference type="SAM" id="Phobius"/>
    </source>
</evidence>
<keyword evidence="2" id="KW-1133">Transmembrane helix</keyword>
<feature type="transmembrane region" description="Helical" evidence="2">
    <location>
        <begin position="20"/>
        <end position="40"/>
    </location>
</feature>
<keyword evidence="2" id="KW-0812">Transmembrane</keyword>
<name>A0AAD9MII0_PROWI</name>
<evidence type="ECO:0000256" key="1">
    <source>
        <dbReference type="SAM" id="MobiDB-lite"/>
    </source>
</evidence>
<feature type="compositionally biased region" description="Basic and acidic residues" evidence="1">
    <location>
        <begin position="89"/>
        <end position="106"/>
    </location>
</feature>
<proteinExistence type="predicted"/>
<evidence type="ECO:0000313" key="3">
    <source>
        <dbReference type="EMBL" id="KAK2078452.1"/>
    </source>
</evidence>
<dbReference type="PANTHER" id="PTHR35830">
    <property type="entry name" value="OS05G0299200 PROTEIN"/>
    <property type="match status" value="1"/>
</dbReference>
<feature type="region of interest" description="Disordered" evidence="1">
    <location>
        <begin position="80"/>
        <end position="114"/>
    </location>
</feature>